<feature type="transmembrane region" description="Helical" evidence="7">
    <location>
        <begin position="12"/>
        <end position="34"/>
    </location>
</feature>
<dbReference type="Proteomes" id="UP001295740">
    <property type="component" value="Unassembled WGS sequence"/>
</dbReference>
<evidence type="ECO:0000256" key="7">
    <source>
        <dbReference type="SAM" id="Phobius"/>
    </source>
</evidence>
<dbReference type="InterPro" id="IPR052337">
    <property type="entry name" value="SAT4-like"/>
</dbReference>
<comment type="subcellular location">
    <subcellularLocation>
        <location evidence="1">Membrane</location>
        <topology evidence="1">Multi-pass membrane protein</topology>
    </subcellularLocation>
</comment>
<feature type="region of interest" description="Disordered" evidence="6">
    <location>
        <begin position="303"/>
        <end position="338"/>
    </location>
</feature>
<feature type="transmembrane region" description="Helical" evidence="7">
    <location>
        <begin position="204"/>
        <end position="224"/>
    </location>
</feature>
<dbReference type="EMBL" id="CAUWAG010000010">
    <property type="protein sequence ID" value="CAJ2506924.1"/>
    <property type="molecule type" value="Genomic_DNA"/>
</dbReference>
<feature type="region of interest" description="Disordered" evidence="6">
    <location>
        <begin position="364"/>
        <end position="398"/>
    </location>
</feature>
<keyword evidence="4 7" id="KW-0472">Membrane</keyword>
<dbReference type="Pfam" id="PF20684">
    <property type="entry name" value="Fung_rhodopsin"/>
    <property type="match status" value="1"/>
</dbReference>
<evidence type="ECO:0000313" key="9">
    <source>
        <dbReference type="EMBL" id="CAJ2506924.1"/>
    </source>
</evidence>
<proteinExistence type="inferred from homology"/>
<feature type="compositionally biased region" description="Polar residues" evidence="6">
    <location>
        <begin position="313"/>
        <end position="331"/>
    </location>
</feature>
<protein>
    <submittedName>
        <fullName evidence="9">Uu.00g081100.m01.CDS01</fullName>
    </submittedName>
</protein>
<feature type="domain" description="Rhodopsin" evidence="8">
    <location>
        <begin position="30"/>
        <end position="264"/>
    </location>
</feature>
<sequence length="398" mass="43971">MASGAEAENQRLTIGVVTSCLALALLSFVLRIYARYTTQAKLWWDDYWMFWVMALCISMSTMDFVMLSLGSGVHQDALPAGEVLTFIKCLYAYMLMWATSVFSVKVGILLFYWRVFHTKGFRIGAMAVGALSAGIFLSNFFSFLLQCTPVSKFWDHEVEGTCIDQNTFYLASAIINVLGDVAVLGLPLPVVWKLHTSKSKKWSLSFLFLLGAFVCVASIFRIIAVTQIDPTDFTFTNVGGGLWSTVEVEVGFICANLPAIRPLLFKLLGYGTTTHSSGYGSGAKKQYGLSGNRVVARSGHFKLQSNHRDNDMQDSSTEELTLGSNSMALSRTKSKPFNRHRDADQIQPVGLSDIMVKTDIGVSVDDKESERQTDGPDHFVQISTPNNEVHLPGAPRAY</sequence>
<evidence type="ECO:0000256" key="6">
    <source>
        <dbReference type="SAM" id="MobiDB-lite"/>
    </source>
</evidence>
<comment type="similarity">
    <text evidence="5">Belongs to the SAT4 family.</text>
</comment>
<dbReference type="GO" id="GO:0016020">
    <property type="term" value="C:membrane"/>
    <property type="evidence" value="ECO:0007669"/>
    <property type="project" value="UniProtKB-SubCell"/>
</dbReference>
<feature type="compositionally biased region" description="Basic and acidic residues" evidence="6">
    <location>
        <begin position="364"/>
        <end position="377"/>
    </location>
</feature>
<evidence type="ECO:0000256" key="4">
    <source>
        <dbReference type="ARBA" id="ARBA00023136"/>
    </source>
</evidence>
<evidence type="ECO:0000259" key="8">
    <source>
        <dbReference type="Pfam" id="PF20684"/>
    </source>
</evidence>
<evidence type="ECO:0000256" key="1">
    <source>
        <dbReference type="ARBA" id="ARBA00004141"/>
    </source>
</evidence>
<dbReference type="AlphaFoldDB" id="A0AAI8VL31"/>
<feature type="transmembrane region" description="Helical" evidence="7">
    <location>
        <begin position="46"/>
        <end position="70"/>
    </location>
</feature>
<reference evidence="9" key="1">
    <citation type="submission" date="2023-10" db="EMBL/GenBank/DDBJ databases">
        <authorList>
            <person name="Hackl T."/>
        </authorList>
    </citation>
    <scope>NUCLEOTIDE SEQUENCE</scope>
</reference>
<name>A0AAI8VL31_9PEZI</name>
<dbReference type="PANTHER" id="PTHR33048">
    <property type="entry name" value="PTH11-LIKE INTEGRAL MEMBRANE PROTEIN (AFU_ORTHOLOGUE AFUA_5G11245)"/>
    <property type="match status" value="1"/>
</dbReference>
<keyword evidence="10" id="KW-1185">Reference proteome</keyword>
<organism evidence="9 10">
    <name type="scientific">Anthostomella pinea</name>
    <dbReference type="NCBI Taxonomy" id="933095"/>
    <lineage>
        <taxon>Eukaryota</taxon>
        <taxon>Fungi</taxon>
        <taxon>Dikarya</taxon>
        <taxon>Ascomycota</taxon>
        <taxon>Pezizomycotina</taxon>
        <taxon>Sordariomycetes</taxon>
        <taxon>Xylariomycetidae</taxon>
        <taxon>Xylariales</taxon>
        <taxon>Xylariaceae</taxon>
        <taxon>Anthostomella</taxon>
    </lineage>
</organism>
<evidence type="ECO:0000313" key="10">
    <source>
        <dbReference type="Proteomes" id="UP001295740"/>
    </source>
</evidence>
<gene>
    <name evidence="9" type="ORF">KHLLAP_LOCUS7392</name>
</gene>
<evidence type="ECO:0000256" key="5">
    <source>
        <dbReference type="ARBA" id="ARBA00038359"/>
    </source>
</evidence>
<feature type="transmembrane region" description="Helical" evidence="7">
    <location>
        <begin position="90"/>
        <end position="113"/>
    </location>
</feature>
<accession>A0AAI8VL31</accession>
<feature type="transmembrane region" description="Helical" evidence="7">
    <location>
        <begin position="125"/>
        <end position="145"/>
    </location>
</feature>
<evidence type="ECO:0000256" key="2">
    <source>
        <dbReference type="ARBA" id="ARBA00022692"/>
    </source>
</evidence>
<keyword evidence="3 7" id="KW-1133">Transmembrane helix</keyword>
<feature type="transmembrane region" description="Helical" evidence="7">
    <location>
        <begin position="168"/>
        <end position="192"/>
    </location>
</feature>
<dbReference type="PANTHER" id="PTHR33048:SF47">
    <property type="entry name" value="INTEGRAL MEMBRANE PROTEIN-RELATED"/>
    <property type="match status" value="1"/>
</dbReference>
<evidence type="ECO:0000256" key="3">
    <source>
        <dbReference type="ARBA" id="ARBA00022989"/>
    </source>
</evidence>
<dbReference type="InterPro" id="IPR049326">
    <property type="entry name" value="Rhodopsin_dom_fungi"/>
</dbReference>
<comment type="caution">
    <text evidence="9">The sequence shown here is derived from an EMBL/GenBank/DDBJ whole genome shotgun (WGS) entry which is preliminary data.</text>
</comment>
<keyword evidence="2 7" id="KW-0812">Transmembrane</keyword>